<dbReference type="InterPro" id="IPR006361">
    <property type="entry name" value="Uroporphyrinogen_deCO2ase_HemE"/>
</dbReference>
<dbReference type="NCBIfam" id="TIGR01464">
    <property type="entry name" value="hemE"/>
    <property type="match status" value="1"/>
</dbReference>
<protein>
    <recommendedName>
        <fullName evidence="3 7">Uroporphyrinogen decarboxylase</fullName>
        <shortName evidence="7">UPD</shortName>
        <shortName evidence="7">URO-D</shortName>
        <ecNumber evidence="3 7">4.1.1.37</ecNumber>
    </recommendedName>
</protein>
<comment type="function">
    <text evidence="7">Catalyzes the decarboxylation of four acetate groups of uroporphyrinogen-III to yield coproporphyrinogen-III.</text>
</comment>
<dbReference type="Proteomes" id="UP000326912">
    <property type="component" value="Unassembled WGS sequence"/>
</dbReference>
<dbReference type="PANTHER" id="PTHR21091">
    <property type="entry name" value="METHYLTETRAHYDROFOLATE:HOMOCYSTEINE METHYLTRANSFERASE RELATED"/>
    <property type="match status" value="1"/>
</dbReference>
<dbReference type="Gene3D" id="3.20.20.210">
    <property type="match status" value="1"/>
</dbReference>
<reference evidence="9 10" key="1">
    <citation type="submission" date="2019-10" db="EMBL/GenBank/DDBJ databases">
        <title>Dictyobacter vulcani sp. nov., within the class Ktedonobacteria, isolated from soil of volcanic Mt. Zao.</title>
        <authorList>
            <person name="Zheng Y."/>
            <person name="Wang C.M."/>
            <person name="Sakai Y."/>
            <person name="Abe K."/>
            <person name="Yokota A."/>
            <person name="Yabe S."/>
        </authorList>
    </citation>
    <scope>NUCLEOTIDE SEQUENCE [LARGE SCALE GENOMIC DNA]</scope>
    <source>
        <strain evidence="9 10">W12</strain>
    </source>
</reference>
<evidence type="ECO:0000256" key="4">
    <source>
        <dbReference type="ARBA" id="ARBA00022793"/>
    </source>
</evidence>
<feature type="domain" description="Uroporphyrinogen decarboxylase (URO-D)" evidence="8">
    <location>
        <begin position="13"/>
        <end position="351"/>
    </location>
</feature>
<dbReference type="UniPathway" id="UPA00251">
    <property type="reaction ID" value="UER00321"/>
</dbReference>
<dbReference type="RefSeq" id="WP_151758649.1">
    <property type="nucleotide sequence ID" value="NZ_BKZW01000003.1"/>
</dbReference>
<gene>
    <name evidence="9" type="primary">hemE_3</name>
    <name evidence="7" type="synonym">hemE</name>
    <name evidence="9" type="ORF">KDW_51050</name>
</gene>
<dbReference type="CDD" id="cd00717">
    <property type="entry name" value="URO-D"/>
    <property type="match status" value="1"/>
</dbReference>
<keyword evidence="5 7" id="KW-0456">Lyase</keyword>
<comment type="subunit">
    <text evidence="7">Homodimer.</text>
</comment>
<evidence type="ECO:0000313" key="9">
    <source>
        <dbReference type="EMBL" id="GER90943.1"/>
    </source>
</evidence>
<evidence type="ECO:0000256" key="3">
    <source>
        <dbReference type="ARBA" id="ARBA00012288"/>
    </source>
</evidence>
<feature type="site" description="Transition state stabilizer" evidence="7">
    <location>
        <position position="84"/>
    </location>
</feature>
<dbReference type="GO" id="GO:0004853">
    <property type="term" value="F:uroporphyrinogen decarboxylase activity"/>
    <property type="evidence" value="ECO:0007669"/>
    <property type="project" value="UniProtKB-UniRule"/>
</dbReference>
<comment type="caution">
    <text evidence="9">The sequence shown here is derived from an EMBL/GenBank/DDBJ whole genome shotgun (WGS) entry which is preliminary data.</text>
</comment>
<keyword evidence="7" id="KW-0963">Cytoplasm</keyword>
<evidence type="ECO:0000256" key="2">
    <source>
        <dbReference type="ARBA" id="ARBA00009935"/>
    </source>
</evidence>
<feature type="binding site" evidence="7">
    <location>
        <position position="330"/>
    </location>
    <ligand>
        <name>substrate</name>
    </ligand>
</feature>
<evidence type="ECO:0000256" key="7">
    <source>
        <dbReference type="HAMAP-Rule" id="MF_00218"/>
    </source>
</evidence>
<dbReference type="AlphaFoldDB" id="A0A5J4KTF3"/>
<dbReference type="PANTHER" id="PTHR21091:SF169">
    <property type="entry name" value="UROPORPHYRINOGEN DECARBOXYLASE"/>
    <property type="match status" value="1"/>
</dbReference>
<feature type="binding site" evidence="7">
    <location>
        <position position="161"/>
    </location>
    <ligand>
        <name>substrate</name>
    </ligand>
</feature>
<evidence type="ECO:0000256" key="5">
    <source>
        <dbReference type="ARBA" id="ARBA00023239"/>
    </source>
</evidence>
<evidence type="ECO:0000313" key="10">
    <source>
        <dbReference type="Proteomes" id="UP000326912"/>
    </source>
</evidence>
<dbReference type="EMBL" id="BKZW01000003">
    <property type="protein sequence ID" value="GER90943.1"/>
    <property type="molecule type" value="Genomic_DNA"/>
</dbReference>
<evidence type="ECO:0000256" key="1">
    <source>
        <dbReference type="ARBA" id="ARBA00004804"/>
    </source>
</evidence>
<dbReference type="HAMAP" id="MF_00218">
    <property type="entry name" value="URO_D"/>
    <property type="match status" value="1"/>
</dbReference>
<sequence>MQLSFQSNPIQTGRERFLAGCQRQATDATPVWFMRQAGHSLAAYRKLRETHDILTIARTPELCSQVSLLPITEYGVDAAVMYTDIILPFPGMGLHTELDPVRGPIVHNPVRTLQDVEALRCSTAEEATPFVLEAIGMVRRELANQQAVIGIAGGPFTLALYMIEGVPTRDYSTARTLMHQEPATWHALLEKITTVLISYVQAEVKAGADAIQIFDSNVGILGPAAYQQFVKPYAQRIFTAIKQAGGQSIHFGTGHASLLEDMAEAGGDVIGVDWRVDLADTWQALGFDRSIMGNLDPTLLLAPWETVQQGAVDILQRVQRRPGHIFNLGHAIHPGTNPDYLRRLVDTVHTYTGRQTD</sequence>
<dbReference type="SUPFAM" id="SSF51726">
    <property type="entry name" value="UROD/MetE-like"/>
    <property type="match status" value="1"/>
</dbReference>
<evidence type="ECO:0000259" key="8">
    <source>
        <dbReference type="Pfam" id="PF01208"/>
    </source>
</evidence>
<evidence type="ECO:0000256" key="6">
    <source>
        <dbReference type="ARBA" id="ARBA00023244"/>
    </source>
</evidence>
<proteinExistence type="inferred from homology"/>
<comment type="pathway">
    <text evidence="1 7">Porphyrin-containing compound metabolism; protoporphyrin-IX biosynthesis; coproporphyrinogen-III from 5-aminolevulinate: step 4/4.</text>
</comment>
<comment type="caution">
    <text evidence="7">Lacks conserved residue(s) required for the propagation of feature annotation.</text>
</comment>
<dbReference type="EC" id="4.1.1.37" evidence="3 7"/>
<dbReference type="GO" id="GO:0006782">
    <property type="term" value="P:protoporphyrinogen IX biosynthetic process"/>
    <property type="evidence" value="ECO:0007669"/>
    <property type="project" value="UniProtKB-UniRule"/>
</dbReference>
<dbReference type="GO" id="GO:0005829">
    <property type="term" value="C:cytosol"/>
    <property type="evidence" value="ECO:0007669"/>
    <property type="project" value="TreeGrafter"/>
</dbReference>
<feature type="binding site" evidence="7">
    <location>
        <position position="84"/>
    </location>
    <ligand>
        <name>substrate</name>
    </ligand>
</feature>
<name>A0A5J4KTF3_9CHLR</name>
<organism evidence="9 10">
    <name type="scientific">Dictyobacter vulcani</name>
    <dbReference type="NCBI Taxonomy" id="2607529"/>
    <lineage>
        <taxon>Bacteria</taxon>
        <taxon>Bacillati</taxon>
        <taxon>Chloroflexota</taxon>
        <taxon>Ktedonobacteria</taxon>
        <taxon>Ktedonobacterales</taxon>
        <taxon>Dictyobacteraceae</taxon>
        <taxon>Dictyobacter</taxon>
    </lineage>
</organism>
<dbReference type="InterPro" id="IPR038071">
    <property type="entry name" value="UROD/MetE-like_sf"/>
</dbReference>
<comment type="catalytic activity">
    <reaction evidence="7">
        <text>uroporphyrinogen III + 4 H(+) = coproporphyrinogen III + 4 CO2</text>
        <dbReference type="Rhea" id="RHEA:19865"/>
        <dbReference type="ChEBI" id="CHEBI:15378"/>
        <dbReference type="ChEBI" id="CHEBI:16526"/>
        <dbReference type="ChEBI" id="CHEBI:57308"/>
        <dbReference type="ChEBI" id="CHEBI:57309"/>
        <dbReference type="EC" id="4.1.1.37"/>
    </reaction>
</comment>
<keyword evidence="4 7" id="KW-0210">Decarboxylase</keyword>
<comment type="similarity">
    <text evidence="2 7">Belongs to the uroporphyrinogen decarboxylase family.</text>
</comment>
<dbReference type="Pfam" id="PF01208">
    <property type="entry name" value="URO-D"/>
    <property type="match status" value="1"/>
</dbReference>
<keyword evidence="6 7" id="KW-0627">Porphyrin biosynthesis</keyword>
<dbReference type="InterPro" id="IPR000257">
    <property type="entry name" value="Uroporphyrinogen_deCOase"/>
</dbReference>
<comment type="subcellular location">
    <subcellularLocation>
        <location evidence="7">Cytoplasm</location>
    </subcellularLocation>
</comment>
<accession>A0A5J4KTF3</accession>
<keyword evidence="10" id="KW-1185">Reference proteome</keyword>
<feature type="binding site" evidence="7">
    <location>
        <position position="216"/>
    </location>
    <ligand>
        <name>substrate</name>
    </ligand>
</feature>